<sequence>MTLEHAKGDVVAEISGAAAGEDLTTGPRRVRRRLGSCAEKRALVDLASAAGSSVTEVAQAFGLAPSQLYGKRCAEAPFPKSPDACMAVSRWSA</sequence>
<feature type="non-terminal residue" evidence="1">
    <location>
        <position position="93"/>
    </location>
</feature>
<reference evidence="1 2" key="1">
    <citation type="submission" date="2023-08" db="EMBL/GenBank/DDBJ databases">
        <title>Implementing the SeqCode for naming new Mesorhizobium species isolated from Vachellia karroo root nodules.</title>
        <authorList>
            <person name="Van Lill M."/>
        </authorList>
    </citation>
    <scope>NUCLEOTIDE SEQUENCE [LARGE SCALE GENOMIC DNA]</scope>
    <source>
        <strain evidence="1 2">VK3E</strain>
    </source>
</reference>
<accession>A0ABU4X3Z3</accession>
<dbReference type="EMBL" id="JAVIIS010000052">
    <property type="protein sequence ID" value="MDX8443042.1"/>
    <property type="molecule type" value="Genomic_DNA"/>
</dbReference>
<proteinExistence type="predicted"/>
<organism evidence="1 2">
    <name type="scientific">Mesorhizobium australafricanum</name>
    <dbReference type="NCBI Taxonomy" id="3072311"/>
    <lineage>
        <taxon>Bacteria</taxon>
        <taxon>Pseudomonadati</taxon>
        <taxon>Pseudomonadota</taxon>
        <taxon>Alphaproteobacteria</taxon>
        <taxon>Hyphomicrobiales</taxon>
        <taxon>Phyllobacteriaceae</taxon>
        <taxon>Mesorhizobium</taxon>
    </lineage>
</organism>
<gene>
    <name evidence="1" type="ORF">RFM51_26015</name>
</gene>
<name>A0ABU4X3Z3_9HYPH</name>
<keyword evidence="2" id="KW-1185">Reference proteome</keyword>
<comment type="caution">
    <text evidence="1">The sequence shown here is derived from an EMBL/GenBank/DDBJ whole genome shotgun (WGS) entry which is preliminary data.</text>
</comment>
<evidence type="ECO:0000313" key="1">
    <source>
        <dbReference type="EMBL" id="MDX8443042.1"/>
    </source>
</evidence>
<evidence type="ECO:0000313" key="2">
    <source>
        <dbReference type="Proteomes" id="UP001272097"/>
    </source>
</evidence>
<dbReference type="Proteomes" id="UP001272097">
    <property type="component" value="Unassembled WGS sequence"/>
</dbReference>
<protein>
    <submittedName>
        <fullName evidence="1">IS66 family insertion sequence element accessory protein TnpB</fullName>
    </submittedName>
</protein>